<accession>A0A0T6DR74</accession>
<evidence type="ECO:0000313" key="3">
    <source>
        <dbReference type="Proteomes" id="UP000051202"/>
    </source>
</evidence>
<reference evidence="2 3" key="1">
    <citation type="submission" date="2015-11" db="EMBL/GenBank/DDBJ databases">
        <title>Permanent draft genome of Psychrobacter piscatorii LQ58.</title>
        <authorList>
            <person name="Zhou M."/>
            <person name="Dong B."/>
            <person name="Liu Q."/>
        </authorList>
    </citation>
    <scope>NUCLEOTIDE SEQUENCE [LARGE SCALE GENOMIC DNA]</scope>
    <source>
        <strain evidence="2 3">LQ58</strain>
    </source>
</reference>
<dbReference type="STRING" id="554343.AS194_09680"/>
<dbReference type="AlphaFoldDB" id="A0A0T6DR74"/>
<dbReference type="PANTHER" id="PTHR33973:SF4">
    <property type="entry name" value="OS07G0153300 PROTEIN"/>
    <property type="match status" value="1"/>
</dbReference>
<feature type="compositionally biased region" description="Low complexity" evidence="1">
    <location>
        <begin position="126"/>
        <end position="142"/>
    </location>
</feature>
<proteinExistence type="predicted"/>
<organism evidence="2 3">
    <name type="scientific">Psychrobacter piscatorii</name>
    <dbReference type="NCBI Taxonomy" id="554343"/>
    <lineage>
        <taxon>Bacteria</taxon>
        <taxon>Pseudomonadati</taxon>
        <taxon>Pseudomonadota</taxon>
        <taxon>Gammaproteobacteria</taxon>
        <taxon>Moraxellales</taxon>
        <taxon>Moraxellaceae</taxon>
        <taxon>Psychrobacter</taxon>
    </lineage>
</organism>
<dbReference type="EMBL" id="LNDJ01000079">
    <property type="protein sequence ID" value="KRU22118.1"/>
    <property type="molecule type" value="Genomic_DNA"/>
</dbReference>
<evidence type="ECO:0000256" key="1">
    <source>
        <dbReference type="SAM" id="MobiDB-lite"/>
    </source>
</evidence>
<protein>
    <recommendedName>
        <fullName evidence="4">DUF1365 domain-containing protein</fullName>
    </recommendedName>
</protein>
<evidence type="ECO:0008006" key="4">
    <source>
        <dbReference type="Google" id="ProtNLM"/>
    </source>
</evidence>
<dbReference type="InterPro" id="IPR010775">
    <property type="entry name" value="DUF1365"/>
</dbReference>
<evidence type="ECO:0000313" key="2">
    <source>
        <dbReference type="EMBL" id="KRU22118.1"/>
    </source>
</evidence>
<comment type="caution">
    <text evidence="2">The sequence shown here is derived from an EMBL/GenBank/DDBJ whole genome shotgun (WGS) entry which is preliminary data.</text>
</comment>
<keyword evidence="3" id="KW-1185">Reference proteome</keyword>
<feature type="region of interest" description="Disordered" evidence="1">
    <location>
        <begin position="126"/>
        <end position="149"/>
    </location>
</feature>
<sequence>MTVSTKPTNDMLRLELACDTTALAHQLLEGTTWHSRLLPSVNKFVYPYRYWGINISALAAGQALPEVNTAALSDHKVLGVSHLSKVLPKKLLAKGLPLFSAKTKALQQFCPNDYLEGFNSLSSNESLNDNENISDNESINSNEDIDNDLPSNQALKQRLSQAFIKHAGSSPTGDMLGLLVCRNAGMYFSPVNFYLGFNEQQTPTHLLAEVSNTPWDKRHYYGFLLEGEETEFCHDKDFHVSPFNPIDQLYRWQVTIKRTQQHTIDNQSNTGLQVRIAIDISDERGEVLKTGIKISGVPLTETTVRNSLRKNPLMNMTSLARIYGQAFKLYAIKKVPYINYDEKLADSDQKTSTSLKSETLND</sequence>
<name>A0A0T6DR74_9GAMM</name>
<dbReference type="Pfam" id="PF07103">
    <property type="entry name" value="DUF1365"/>
    <property type="match status" value="1"/>
</dbReference>
<dbReference type="RefSeq" id="WP_058025099.1">
    <property type="nucleotide sequence ID" value="NZ_LNDJ01000079.1"/>
</dbReference>
<dbReference type="Proteomes" id="UP000051202">
    <property type="component" value="Unassembled WGS sequence"/>
</dbReference>
<dbReference type="PANTHER" id="PTHR33973">
    <property type="entry name" value="OS07G0153300 PROTEIN"/>
    <property type="match status" value="1"/>
</dbReference>
<gene>
    <name evidence="2" type="ORF">AS194_09680</name>
</gene>